<feature type="transmembrane region" description="Helical" evidence="1">
    <location>
        <begin position="28"/>
        <end position="48"/>
    </location>
</feature>
<accession>A0A0A0EIM3</accession>
<keyword evidence="1" id="KW-0812">Transmembrane</keyword>
<keyword evidence="3" id="KW-1185">Reference proteome</keyword>
<dbReference type="RefSeq" id="WP_043744034.1">
    <property type="nucleotide sequence ID" value="NZ_CP051248.1"/>
</dbReference>
<protein>
    <submittedName>
        <fullName evidence="2">Uncharacterized protein</fullName>
    </submittedName>
</protein>
<evidence type="ECO:0000256" key="1">
    <source>
        <dbReference type="SAM" id="Phobius"/>
    </source>
</evidence>
<name>A0A0A0EIM3_9RHOB</name>
<evidence type="ECO:0000313" key="3">
    <source>
        <dbReference type="Proteomes" id="UP000030004"/>
    </source>
</evidence>
<dbReference type="EMBL" id="AQQX01000001">
    <property type="protein sequence ID" value="KGM50185.1"/>
    <property type="molecule type" value="Genomic_DNA"/>
</dbReference>
<dbReference type="AlphaFoldDB" id="A0A0A0EIM3"/>
<evidence type="ECO:0000313" key="2">
    <source>
        <dbReference type="EMBL" id="KGM50185.1"/>
    </source>
</evidence>
<keyword evidence="1" id="KW-0472">Membrane</keyword>
<reference evidence="2 3" key="1">
    <citation type="journal article" date="2015" name="Antonie Van Leeuwenhoek">
        <title>Pseudooceanicola atlanticus gen. nov. sp. nov., isolated from surface seawater of the Atlantic Ocean and reclassification of Oceanicola batsensis, Oceanicola marinus, Oceanicola nitratireducens, Oceanicola nanhaiensis, Oceanicola antarcticus and Oceanicola flagellatus, as Pseudooceanicola batsensis comb. nov., Pseudooceanicola marinus comb. nov., Pseudooceanicola nitratireducens comb. nov., Pseudooceanicola nanhaiensis comb. nov., Pseudooceanicola antarcticus comb. nov., and Pseudooceanicola flagellatus comb. nov.</title>
        <authorList>
            <person name="Lai Q."/>
            <person name="Li G."/>
            <person name="Liu X."/>
            <person name="Du Y."/>
            <person name="Sun F."/>
            <person name="Shao Z."/>
        </authorList>
    </citation>
    <scope>NUCLEOTIDE SEQUENCE [LARGE SCALE GENOMIC DNA]</scope>
    <source>
        <strain evidence="2 3">22II-s11g</strain>
    </source>
</reference>
<organism evidence="2 3">
    <name type="scientific">Pseudooceanicola atlanticus</name>
    <dbReference type="NCBI Taxonomy" id="1461694"/>
    <lineage>
        <taxon>Bacteria</taxon>
        <taxon>Pseudomonadati</taxon>
        <taxon>Pseudomonadota</taxon>
        <taxon>Alphaproteobacteria</taxon>
        <taxon>Rhodobacterales</taxon>
        <taxon>Paracoccaceae</taxon>
        <taxon>Pseudooceanicola</taxon>
    </lineage>
</organism>
<gene>
    <name evidence="2" type="ORF">ATO9_01395</name>
</gene>
<proteinExistence type="predicted"/>
<dbReference type="Proteomes" id="UP000030004">
    <property type="component" value="Unassembled WGS sequence"/>
</dbReference>
<sequence length="98" mass="10953">MNLTFALCVAVSFLTNHLIKERQVINWWIALIGVAFVLTSAWSLYLGFRSRMIALDWMTYSTLDMNSVVQAISKQALALNIAFALGTTLSLEALKKRG</sequence>
<keyword evidence="1" id="KW-1133">Transmembrane helix</keyword>
<comment type="caution">
    <text evidence="2">The sequence shown here is derived from an EMBL/GenBank/DDBJ whole genome shotgun (WGS) entry which is preliminary data.</text>
</comment>